<dbReference type="PRINTS" id="PR00347">
    <property type="entry name" value="THAUMATIN"/>
</dbReference>
<dbReference type="FunFam" id="2.60.110.10:FF:000004">
    <property type="entry name" value="THAUMATIN-LIKE PROTEIN 1"/>
    <property type="match status" value="1"/>
</dbReference>
<sequence length="240" mass="25823">MALKFVLLIVASIQIVAIQSAQFIIRNNIPGPIEVGIQGNPGHAHLNNGGFHLNQGQEVTVDAADNWAGRFWAKTWCVNGRCQTGDCGNRVQCAGAGGVPPATLVEITLRGYGNQDFYDVSLVDGFNVLATISPVGGQGNCQTVSCNTNLNWGCPDDLKKIGGNGNDVIACYSSCMKYKTDQFCCRGSFNNPNVCKPHNMPQPNSGGHFKGNCPQYYSYAYDDATSTFTCLASVYRITFS</sequence>
<evidence type="ECO:0000256" key="2">
    <source>
        <dbReference type="SAM" id="SignalP"/>
    </source>
</evidence>
<dbReference type="PIRSF" id="PIRSF002703">
    <property type="entry name" value="Thaumatin"/>
    <property type="match status" value="1"/>
</dbReference>
<feature type="chain" id="PRO_5042982412" description="Thaumatin-like protein" evidence="2">
    <location>
        <begin position="22"/>
        <end position="240"/>
    </location>
</feature>
<keyword evidence="1" id="KW-1015">Disulfide bond</keyword>
<keyword evidence="4" id="KW-1185">Reference proteome</keyword>
<name>A0AAN7ZCC9_9COLE</name>
<evidence type="ECO:0000313" key="4">
    <source>
        <dbReference type="Proteomes" id="UP001329430"/>
    </source>
</evidence>
<gene>
    <name evidence="3" type="ORF">RI129_009577</name>
</gene>
<dbReference type="EMBL" id="JAVRBK010000007">
    <property type="protein sequence ID" value="KAK5641030.1"/>
    <property type="molecule type" value="Genomic_DNA"/>
</dbReference>
<protein>
    <recommendedName>
        <fullName evidence="5">Thaumatin-like protein</fullName>
    </recommendedName>
</protein>
<dbReference type="SUPFAM" id="SSF49870">
    <property type="entry name" value="Osmotin, thaumatin-like protein"/>
    <property type="match status" value="1"/>
</dbReference>
<feature type="disulfide bond" evidence="1">
    <location>
        <begin position="87"/>
        <end position="93"/>
    </location>
</feature>
<accession>A0AAN7ZCC9</accession>
<dbReference type="CDD" id="cd09218">
    <property type="entry name" value="TLP-PA"/>
    <property type="match status" value="1"/>
</dbReference>
<dbReference type="SMART" id="SM00205">
    <property type="entry name" value="THN"/>
    <property type="match status" value="1"/>
</dbReference>
<feature type="disulfide bond" evidence="1">
    <location>
        <begin position="146"/>
        <end position="213"/>
    </location>
</feature>
<reference evidence="3 4" key="1">
    <citation type="journal article" date="2024" name="Insects">
        <title>An Improved Chromosome-Level Genome Assembly of the Firefly Pyrocoelia pectoralis.</title>
        <authorList>
            <person name="Fu X."/>
            <person name="Meyer-Rochow V.B."/>
            <person name="Ballantyne L."/>
            <person name="Zhu X."/>
        </authorList>
    </citation>
    <scope>NUCLEOTIDE SEQUENCE [LARGE SCALE GENOMIC DNA]</scope>
    <source>
        <strain evidence="3">XCY_ONT2</strain>
    </source>
</reference>
<dbReference type="AlphaFoldDB" id="A0AAN7ZCC9"/>
<dbReference type="InterPro" id="IPR001938">
    <property type="entry name" value="Thaumatin"/>
</dbReference>
<feature type="disulfide bond" evidence="1">
    <location>
        <begin position="185"/>
        <end position="195"/>
    </location>
</feature>
<feature type="disulfide bond" evidence="1">
    <location>
        <begin position="141"/>
        <end position="230"/>
    </location>
</feature>
<feature type="disulfide bond" evidence="1">
    <location>
        <begin position="175"/>
        <end position="184"/>
    </location>
</feature>
<proteinExistence type="predicted"/>
<organism evidence="3 4">
    <name type="scientific">Pyrocoelia pectoralis</name>
    <dbReference type="NCBI Taxonomy" id="417401"/>
    <lineage>
        <taxon>Eukaryota</taxon>
        <taxon>Metazoa</taxon>
        <taxon>Ecdysozoa</taxon>
        <taxon>Arthropoda</taxon>
        <taxon>Hexapoda</taxon>
        <taxon>Insecta</taxon>
        <taxon>Pterygota</taxon>
        <taxon>Neoptera</taxon>
        <taxon>Endopterygota</taxon>
        <taxon>Coleoptera</taxon>
        <taxon>Polyphaga</taxon>
        <taxon>Elateriformia</taxon>
        <taxon>Elateroidea</taxon>
        <taxon>Lampyridae</taxon>
        <taxon>Lampyrinae</taxon>
        <taxon>Pyrocoelia</taxon>
    </lineage>
</organism>
<keyword evidence="2" id="KW-0732">Signal</keyword>
<feature type="signal peptide" evidence="2">
    <location>
        <begin position="1"/>
        <end position="21"/>
    </location>
</feature>
<dbReference type="Gene3D" id="2.60.110.10">
    <property type="entry name" value="Thaumatin"/>
    <property type="match status" value="1"/>
</dbReference>
<feature type="disulfide bond" evidence="1">
    <location>
        <begin position="77"/>
        <end position="82"/>
    </location>
</feature>
<evidence type="ECO:0000256" key="1">
    <source>
        <dbReference type="PIRSR" id="PIRSR002703-1"/>
    </source>
</evidence>
<dbReference type="PANTHER" id="PTHR31048">
    <property type="entry name" value="OS03G0233200 PROTEIN"/>
    <property type="match status" value="1"/>
</dbReference>
<comment type="caution">
    <text evidence="3">The sequence shown here is derived from an EMBL/GenBank/DDBJ whole genome shotgun (WGS) entry which is preliminary data.</text>
</comment>
<dbReference type="InterPro" id="IPR037176">
    <property type="entry name" value="Osmotin/thaumatin-like_sf"/>
</dbReference>
<dbReference type="Proteomes" id="UP001329430">
    <property type="component" value="Chromosome 7"/>
</dbReference>
<dbReference type="Pfam" id="PF00314">
    <property type="entry name" value="Thaumatin"/>
    <property type="match status" value="1"/>
</dbReference>
<dbReference type="PROSITE" id="PS51367">
    <property type="entry name" value="THAUMATIN_2"/>
    <property type="match status" value="1"/>
</dbReference>
<evidence type="ECO:0000313" key="3">
    <source>
        <dbReference type="EMBL" id="KAK5641030.1"/>
    </source>
</evidence>
<feature type="disulfide bond" evidence="1">
    <location>
        <begin position="154"/>
        <end position="171"/>
    </location>
</feature>
<evidence type="ECO:0008006" key="5">
    <source>
        <dbReference type="Google" id="ProtNLM"/>
    </source>
</evidence>